<protein>
    <submittedName>
        <fullName evidence="3">Uncharacterized protein</fullName>
    </submittedName>
</protein>
<evidence type="ECO:0000256" key="2">
    <source>
        <dbReference type="ARBA" id="ARBA00022694"/>
    </source>
</evidence>
<evidence type="ECO:0000256" key="1">
    <source>
        <dbReference type="ARBA" id="ARBA00022691"/>
    </source>
</evidence>
<name>A0A7N2KZ25_QUELO</name>
<dbReference type="Gramene" id="QL02p073354:mrna">
    <property type="protein sequence ID" value="QL02p073354:mrna"/>
    <property type="gene ID" value="QL02p073354"/>
</dbReference>
<accession>A0A7N2KZ25</accession>
<dbReference type="PANTHER" id="PTHR43453:SF1">
    <property type="entry name" value="TRNA_RRNA METHYLTRANSFERASE SPOU TYPE DOMAIN-CONTAINING PROTEIN"/>
    <property type="match status" value="1"/>
</dbReference>
<dbReference type="EnsemblPlants" id="QL02p073354:mrna">
    <property type="protein sequence ID" value="QL02p073354:mrna"/>
    <property type="gene ID" value="QL02p073354"/>
</dbReference>
<keyword evidence="4" id="KW-1185">Reference proteome</keyword>
<dbReference type="Gene3D" id="3.40.1280.10">
    <property type="match status" value="1"/>
</dbReference>
<dbReference type="InParanoid" id="A0A7N2KZ25"/>
<proteinExistence type="predicted"/>
<evidence type="ECO:0000313" key="3">
    <source>
        <dbReference type="EnsemblPlants" id="QL02p073354:mrna"/>
    </source>
</evidence>
<keyword evidence="1" id="KW-0949">S-adenosyl-L-methionine</keyword>
<dbReference type="Proteomes" id="UP000594261">
    <property type="component" value="Chromosome 2"/>
</dbReference>
<dbReference type="GO" id="GO:0008168">
    <property type="term" value="F:methyltransferase activity"/>
    <property type="evidence" value="ECO:0007669"/>
    <property type="project" value="InterPro"/>
</dbReference>
<dbReference type="PANTHER" id="PTHR43453">
    <property type="entry name" value="RRNA METHYLASE-LIKE"/>
    <property type="match status" value="1"/>
</dbReference>
<sequence length="125" mass="14205">MTSPKSNTSSQTQTTLVSRLMKMERRCENHNAAADGSRWFPYLDEFSPHILDVRKDKFRNVVTNRTYTYSLCLLVEGLCDCDFGNVSATATFRSADALAFQSVHVVSSDSKRYRDNRHVSMVAEN</sequence>
<organism evidence="3 4">
    <name type="scientific">Quercus lobata</name>
    <name type="common">Valley oak</name>
    <dbReference type="NCBI Taxonomy" id="97700"/>
    <lineage>
        <taxon>Eukaryota</taxon>
        <taxon>Viridiplantae</taxon>
        <taxon>Streptophyta</taxon>
        <taxon>Embryophyta</taxon>
        <taxon>Tracheophyta</taxon>
        <taxon>Spermatophyta</taxon>
        <taxon>Magnoliopsida</taxon>
        <taxon>eudicotyledons</taxon>
        <taxon>Gunneridae</taxon>
        <taxon>Pentapetalae</taxon>
        <taxon>rosids</taxon>
        <taxon>fabids</taxon>
        <taxon>Fagales</taxon>
        <taxon>Fagaceae</taxon>
        <taxon>Quercus</taxon>
    </lineage>
</organism>
<reference evidence="4" key="1">
    <citation type="journal article" date="2016" name="G3 (Bethesda)">
        <title>First Draft Assembly and Annotation of the Genome of a California Endemic Oak Quercus lobata Nee (Fagaceae).</title>
        <authorList>
            <person name="Sork V.L."/>
            <person name="Fitz-Gibbon S.T."/>
            <person name="Puiu D."/>
            <person name="Crepeau M."/>
            <person name="Gugger P.F."/>
            <person name="Sherman R."/>
            <person name="Stevens K."/>
            <person name="Langley C.H."/>
            <person name="Pellegrini M."/>
            <person name="Salzberg S.L."/>
        </authorList>
    </citation>
    <scope>NUCLEOTIDE SEQUENCE [LARGE SCALE GENOMIC DNA]</scope>
    <source>
        <strain evidence="4">cv. SW786</strain>
    </source>
</reference>
<dbReference type="InterPro" id="IPR029026">
    <property type="entry name" value="tRNA_m1G_MTases_N"/>
</dbReference>
<dbReference type="InterPro" id="IPR033671">
    <property type="entry name" value="TrmH"/>
</dbReference>
<keyword evidence="2" id="KW-0819">tRNA processing</keyword>
<evidence type="ECO:0000313" key="4">
    <source>
        <dbReference type="Proteomes" id="UP000594261"/>
    </source>
</evidence>
<dbReference type="GO" id="GO:0002938">
    <property type="term" value="P:tRNA guanine ribose methylation"/>
    <property type="evidence" value="ECO:0007669"/>
    <property type="project" value="TreeGrafter"/>
</dbReference>
<dbReference type="AlphaFoldDB" id="A0A7N2KZ25"/>
<reference evidence="3" key="2">
    <citation type="submission" date="2021-01" db="UniProtKB">
        <authorList>
            <consortium name="EnsemblPlants"/>
        </authorList>
    </citation>
    <scope>IDENTIFICATION</scope>
</reference>